<feature type="region of interest" description="Disordered" evidence="1">
    <location>
        <begin position="1"/>
        <end position="75"/>
    </location>
</feature>
<evidence type="ECO:0000313" key="2">
    <source>
        <dbReference type="EMBL" id="KAF8899823.1"/>
    </source>
</evidence>
<accession>A0A9P5NM55</accession>
<feature type="compositionally biased region" description="Low complexity" evidence="1">
    <location>
        <begin position="47"/>
        <end position="58"/>
    </location>
</feature>
<evidence type="ECO:0000313" key="3">
    <source>
        <dbReference type="Proteomes" id="UP000724874"/>
    </source>
</evidence>
<evidence type="ECO:0000256" key="1">
    <source>
        <dbReference type="SAM" id="MobiDB-lite"/>
    </source>
</evidence>
<protein>
    <submittedName>
        <fullName evidence="2">Uncharacterized protein</fullName>
    </submittedName>
</protein>
<feature type="compositionally biased region" description="Basic and acidic residues" evidence="1">
    <location>
        <begin position="211"/>
        <end position="232"/>
    </location>
</feature>
<feature type="compositionally biased region" description="Low complexity" evidence="1">
    <location>
        <begin position="1"/>
        <end position="22"/>
    </location>
</feature>
<dbReference type="AlphaFoldDB" id="A0A9P5NM55"/>
<feature type="region of interest" description="Disordered" evidence="1">
    <location>
        <begin position="101"/>
        <end position="232"/>
    </location>
</feature>
<dbReference type="EMBL" id="JADNYJ010000051">
    <property type="protein sequence ID" value="KAF8899823.1"/>
    <property type="molecule type" value="Genomic_DNA"/>
</dbReference>
<feature type="compositionally biased region" description="Polar residues" evidence="1">
    <location>
        <begin position="140"/>
        <end position="151"/>
    </location>
</feature>
<reference evidence="2" key="1">
    <citation type="submission" date="2020-11" db="EMBL/GenBank/DDBJ databases">
        <authorList>
            <consortium name="DOE Joint Genome Institute"/>
            <person name="Ahrendt S."/>
            <person name="Riley R."/>
            <person name="Andreopoulos W."/>
            <person name="LaButti K."/>
            <person name="Pangilinan J."/>
            <person name="Ruiz-duenas F.J."/>
            <person name="Barrasa J.M."/>
            <person name="Sanchez-Garcia M."/>
            <person name="Camarero S."/>
            <person name="Miyauchi S."/>
            <person name="Serrano A."/>
            <person name="Linde D."/>
            <person name="Babiker R."/>
            <person name="Drula E."/>
            <person name="Ayuso-Fernandez I."/>
            <person name="Pacheco R."/>
            <person name="Padilla G."/>
            <person name="Ferreira P."/>
            <person name="Barriuso J."/>
            <person name="Kellner H."/>
            <person name="Castanera R."/>
            <person name="Alfaro M."/>
            <person name="Ramirez L."/>
            <person name="Pisabarro A.G."/>
            <person name="Kuo A."/>
            <person name="Tritt A."/>
            <person name="Lipzen A."/>
            <person name="He G."/>
            <person name="Yan M."/>
            <person name="Ng V."/>
            <person name="Cullen D."/>
            <person name="Martin F."/>
            <person name="Rosso M.-N."/>
            <person name="Henrissat B."/>
            <person name="Hibbett D."/>
            <person name="Martinez A.T."/>
            <person name="Grigoriev I.V."/>
        </authorList>
    </citation>
    <scope>NUCLEOTIDE SEQUENCE</scope>
    <source>
        <strain evidence="2">AH 44721</strain>
    </source>
</reference>
<name>A0A9P5NM55_GYMJU</name>
<organism evidence="2 3">
    <name type="scientific">Gymnopilus junonius</name>
    <name type="common">Spectacular rustgill mushroom</name>
    <name type="synonym">Gymnopilus spectabilis subsp. junonius</name>
    <dbReference type="NCBI Taxonomy" id="109634"/>
    <lineage>
        <taxon>Eukaryota</taxon>
        <taxon>Fungi</taxon>
        <taxon>Dikarya</taxon>
        <taxon>Basidiomycota</taxon>
        <taxon>Agaricomycotina</taxon>
        <taxon>Agaricomycetes</taxon>
        <taxon>Agaricomycetidae</taxon>
        <taxon>Agaricales</taxon>
        <taxon>Agaricineae</taxon>
        <taxon>Hymenogastraceae</taxon>
        <taxon>Gymnopilus</taxon>
    </lineage>
</organism>
<gene>
    <name evidence="2" type="ORF">CPB84DRAFT_1847595</name>
</gene>
<feature type="compositionally biased region" description="Low complexity" evidence="1">
    <location>
        <begin position="101"/>
        <end position="130"/>
    </location>
</feature>
<sequence length="232" mass="24859">MSFLFSSGFSSNSEPTSLSSTPAQPLDDLDDSLILTPTSENRRAEDTTLPTTLPTSLPVSPHSQNKPLSLPASEISTVRNPALEDALAFDLDLDTNGVSVSRLEPYSRSPSSSSSIAESNESSLDTSSSSSDDEGMRELSATNSQWATLGESSHVDREADDGKLPGSPSTVTTILPTRPLISAVDKGKAPERPGILRTGEASGPSHRRRRSGEEKPRGRRRVDQHEEDGIWT</sequence>
<comment type="caution">
    <text evidence="2">The sequence shown here is derived from an EMBL/GenBank/DDBJ whole genome shotgun (WGS) entry which is preliminary data.</text>
</comment>
<dbReference type="OrthoDB" id="10636937at2759"/>
<keyword evidence="3" id="KW-1185">Reference proteome</keyword>
<feature type="compositionally biased region" description="Basic and acidic residues" evidence="1">
    <location>
        <begin position="153"/>
        <end position="163"/>
    </location>
</feature>
<dbReference type="Proteomes" id="UP000724874">
    <property type="component" value="Unassembled WGS sequence"/>
</dbReference>
<proteinExistence type="predicted"/>